<evidence type="ECO:0008006" key="4">
    <source>
        <dbReference type="Google" id="ProtNLM"/>
    </source>
</evidence>
<keyword evidence="3" id="KW-1185">Reference proteome</keyword>
<dbReference type="AlphaFoldDB" id="A0A7W6F3J4"/>
<protein>
    <recommendedName>
        <fullName evidence="4">Transmembrane protein</fullName>
    </recommendedName>
</protein>
<evidence type="ECO:0000313" key="2">
    <source>
        <dbReference type="EMBL" id="MBB3880021.1"/>
    </source>
</evidence>
<name>A0A7W6F3J4_9SPHN</name>
<dbReference type="RefSeq" id="WP_183952142.1">
    <property type="nucleotide sequence ID" value="NZ_JACIDH010000011.1"/>
</dbReference>
<proteinExistence type="predicted"/>
<feature type="transmembrane region" description="Helical" evidence="1">
    <location>
        <begin position="7"/>
        <end position="25"/>
    </location>
</feature>
<reference evidence="2 3" key="1">
    <citation type="submission" date="2020-08" db="EMBL/GenBank/DDBJ databases">
        <title>Genomic Encyclopedia of Type Strains, Phase IV (KMG-IV): sequencing the most valuable type-strain genomes for metagenomic binning, comparative biology and taxonomic classification.</title>
        <authorList>
            <person name="Goeker M."/>
        </authorList>
    </citation>
    <scope>NUCLEOTIDE SEQUENCE [LARGE SCALE GENOMIC DNA]</scope>
    <source>
        <strain evidence="2 3">DSM 19512</strain>
    </source>
</reference>
<keyword evidence="1" id="KW-0472">Membrane</keyword>
<keyword evidence="1" id="KW-0812">Transmembrane</keyword>
<organism evidence="2 3">
    <name type="scientific">Sphingomonas pseudosanguinis</name>
    <dbReference type="NCBI Taxonomy" id="413712"/>
    <lineage>
        <taxon>Bacteria</taxon>
        <taxon>Pseudomonadati</taxon>
        <taxon>Pseudomonadota</taxon>
        <taxon>Alphaproteobacteria</taxon>
        <taxon>Sphingomonadales</taxon>
        <taxon>Sphingomonadaceae</taxon>
        <taxon>Sphingomonas</taxon>
    </lineage>
</organism>
<sequence length="82" mass="8965">MTARDMAWRSLGAAMTLGAVVATLMEPAGSLLALFWFLVALGGVLLLLNGKRLPQALRAERRGHYHTAEVIHAARIKRGRRS</sequence>
<dbReference type="EMBL" id="JACIDH010000011">
    <property type="protein sequence ID" value="MBB3880021.1"/>
    <property type="molecule type" value="Genomic_DNA"/>
</dbReference>
<dbReference type="Proteomes" id="UP000538670">
    <property type="component" value="Unassembled WGS sequence"/>
</dbReference>
<gene>
    <name evidence="2" type="ORF">GGR48_002459</name>
</gene>
<evidence type="ECO:0000256" key="1">
    <source>
        <dbReference type="SAM" id="Phobius"/>
    </source>
</evidence>
<comment type="caution">
    <text evidence="2">The sequence shown here is derived from an EMBL/GenBank/DDBJ whole genome shotgun (WGS) entry which is preliminary data.</text>
</comment>
<keyword evidence="1" id="KW-1133">Transmembrane helix</keyword>
<evidence type="ECO:0000313" key="3">
    <source>
        <dbReference type="Proteomes" id="UP000538670"/>
    </source>
</evidence>
<accession>A0A7W6F3J4</accession>
<feature type="transmembrane region" description="Helical" evidence="1">
    <location>
        <begin position="31"/>
        <end position="48"/>
    </location>
</feature>